<feature type="domain" description="CCHC-type" evidence="3">
    <location>
        <begin position="205"/>
        <end position="220"/>
    </location>
</feature>
<gene>
    <name evidence="4" type="ORF">Cgig2_015937</name>
</gene>
<evidence type="ECO:0000259" key="3">
    <source>
        <dbReference type="PROSITE" id="PS50158"/>
    </source>
</evidence>
<feature type="region of interest" description="Disordered" evidence="2">
    <location>
        <begin position="1"/>
        <end position="39"/>
    </location>
</feature>
<dbReference type="SMART" id="SM00343">
    <property type="entry name" value="ZnF_C2HC"/>
    <property type="match status" value="4"/>
</dbReference>
<dbReference type="Pfam" id="PF00098">
    <property type="entry name" value="zf-CCHC"/>
    <property type="match status" value="2"/>
</dbReference>
<keyword evidence="1" id="KW-0862">Zinc</keyword>
<evidence type="ECO:0000313" key="4">
    <source>
        <dbReference type="EMBL" id="KAJ8446166.1"/>
    </source>
</evidence>
<dbReference type="PANTHER" id="PTHR46978">
    <property type="entry name" value="ZINC KNUCKLE (CCHC-TYPE) FAMILY PROTEIN"/>
    <property type="match status" value="1"/>
</dbReference>
<keyword evidence="1" id="KW-0863">Zinc-finger</keyword>
<name>A0A9Q1KNV5_9CARY</name>
<dbReference type="AlphaFoldDB" id="A0A9Q1KNV5"/>
<dbReference type="InterPro" id="IPR001878">
    <property type="entry name" value="Znf_CCHC"/>
</dbReference>
<reference evidence="4" key="1">
    <citation type="submission" date="2022-04" db="EMBL/GenBank/DDBJ databases">
        <title>Carnegiea gigantea Genome sequencing and assembly v2.</title>
        <authorList>
            <person name="Copetti D."/>
            <person name="Sanderson M.J."/>
            <person name="Burquez A."/>
            <person name="Wojciechowski M.F."/>
        </authorList>
    </citation>
    <scope>NUCLEOTIDE SEQUENCE</scope>
    <source>
        <strain evidence="4">SGP5-SGP5p</strain>
        <tissue evidence="4">Aerial part</tissue>
    </source>
</reference>
<keyword evidence="5" id="KW-1185">Reference proteome</keyword>
<dbReference type="OrthoDB" id="427960at2759"/>
<protein>
    <recommendedName>
        <fullName evidence="3">CCHC-type domain-containing protein</fullName>
    </recommendedName>
</protein>
<dbReference type="InterPro" id="IPR036875">
    <property type="entry name" value="Znf_CCHC_sf"/>
</dbReference>
<dbReference type="GO" id="GO:0003676">
    <property type="term" value="F:nucleic acid binding"/>
    <property type="evidence" value="ECO:0007669"/>
    <property type="project" value="InterPro"/>
</dbReference>
<sequence length="401" mass="43808">MKGKAKLDCNEEEGDDSNQNATRDFAADNSDDDDVGNEDLSLEIVQKAMARASQAAGGDAGTSDVAAGEDAVAGEPVASKTVKKKVVKKVVKVVKKKKKVKKPHSETGTERVTMAKEEETLGITENAEMVKMAETDDGDNSDNVILRRLLRGPRYFDPPDKSWGACFNCGEEGHSAVNCTLAKRKKPCFICGSLEHEAKQCQKDCFICKGGGHRAKDCPKKFKKCSQGSELCLKCGASAHAMSFCNNDYSPDDLKVNKRNRDTSTPTGRHPKENKGRKGLKSAPQDLGKAKANKKKKLQLDNGSPDWSSKSKGRGGWITDDPGDVPREKKWRSPSTPNAKHKIYSLTNASDDSSSQSCKKWNKFSSGMSSSQGYAKRNQSFSASRFGNSRSDGTRGNYDWW</sequence>
<evidence type="ECO:0000256" key="1">
    <source>
        <dbReference type="PROSITE-ProRule" id="PRU00047"/>
    </source>
</evidence>
<feature type="compositionally biased region" description="Polar residues" evidence="2">
    <location>
        <begin position="345"/>
        <end position="391"/>
    </location>
</feature>
<keyword evidence="1" id="KW-0479">Metal-binding</keyword>
<feature type="compositionally biased region" description="Polar residues" evidence="2">
    <location>
        <begin position="301"/>
        <end position="310"/>
    </location>
</feature>
<feature type="region of interest" description="Disordered" evidence="2">
    <location>
        <begin position="255"/>
        <end position="401"/>
    </location>
</feature>
<dbReference type="PROSITE" id="PS50158">
    <property type="entry name" value="ZF_CCHC"/>
    <property type="match status" value="2"/>
</dbReference>
<dbReference type="Proteomes" id="UP001153076">
    <property type="component" value="Unassembled WGS sequence"/>
</dbReference>
<dbReference type="PANTHER" id="PTHR46978:SF1">
    <property type="entry name" value="ZINC KNUCKLE (CCHC-TYPE) FAMILY PROTEIN"/>
    <property type="match status" value="1"/>
</dbReference>
<dbReference type="SUPFAM" id="SSF57756">
    <property type="entry name" value="Retrovirus zinc finger-like domains"/>
    <property type="match status" value="2"/>
</dbReference>
<feature type="compositionally biased region" description="Acidic residues" evidence="2">
    <location>
        <begin position="29"/>
        <end position="39"/>
    </location>
</feature>
<proteinExistence type="predicted"/>
<evidence type="ECO:0000313" key="5">
    <source>
        <dbReference type="Proteomes" id="UP001153076"/>
    </source>
</evidence>
<comment type="caution">
    <text evidence="4">The sequence shown here is derived from an EMBL/GenBank/DDBJ whole genome shotgun (WGS) entry which is preliminary data.</text>
</comment>
<organism evidence="4 5">
    <name type="scientific">Carnegiea gigantea</name>
    <dbReference type="NCBI Taxonomy" id="171969"/>
    <lineage>
        <taxon>Eukaryota</taxon>
        <taxon>Viridiplantae</taxon>
        <taxon>Streptophyta</taxon>
        <taxon>Embryophyta</taxon>
        <taxon>Tracheophyta</taxon>
        <taxon>Spermatophyta</taxon>
        <taxon>Magnoliopsida</taxon>
        <taxon>eudicotyledons</taxon>
        <taxon>Gunneridae</taxon>
        <taxon>Pentapetalae</taxon>
        <taxon>Caryophyllales</taxon>
        <taxon>Cactineae</taxon>
        <taxon>Cactaceae</taxon>
        <taxon>Cactoideae</taxon>
        <taxon>Echinocereeae</taxon>
        <taxon>Carnegiea</taxon>
    </lineage>
</organism>
<evidence type="ECO:0000256" key="2">
    <source>
        <dbReference type="SAM" id="MobiDB-lite"/>
    </source>
</evidence>
<dbReference type="Gene3D" id="4.10.60.10">
    <property type="entry name" value="Zinc finger, CCHC-type"/>
    <property type="match status" value="2"/>
</dbReference>
<dbReference type="GO" id="GO:0008270">
    <property type="term" value="F:zinc ion binding"/>
    <property type="evidence" value="ECO:0007669"/>
    <property type="project" value="UniProtKB-KW"/>
</dbReference>
<accession>A0A9Q1KNV5</accession>
<dbReference type="EMBL" id="JAKOGI010000058">
    <property type="protein sequence ID" value="KAJ8446166.1"/>
    <property type="molecule type" value="Genomic_DNA"/>
</dbReference>
<feature type="domain" description="CCHC-type" evidence="3">
    <location>
        <begin position="166"/>
        <end position="179"/>
    </location>
</feature>